<feature type="domain" description="Thiamine pyrophosphate enzyme TPP-binding" evidence="4">
    <location>
        <begin position="483"/>
        <end position="571"/>
    </location>
</feature>
<dbReference type="InterPro" id="IPR029061">
    <property type="entry name" value="THDP-binding"/>
</dbReference>
<dbReference type="InterPro" id="IPR011766">
    <property type="entry name" value="TPP_enzyme_TPP-bd"/>
</dbReference>
<dbReference type="InterPro" id="IPR002880">
    <property type="entry name" value="Pyrv_Fd/Flavodoxin_OxRdtase_N"/>
</dbReference>
<evidence type="ECO:0000256" key="1">
    <source>
        <dbReference type="ARBA" id="ARBA00023002"/>
    </source>
</evidence>
<organism evidence="6 7">
    <name type="scientific">Jatrophihabitans endophyticus</name>
    <dbReference type="NCBI Taxonomy" id="1206085"/>
    <lineage>
        <taxon>Bacteria</taxon>
        <taxon>Bacillati</taxon>
        <taxon>Actinomycetota</taxon>
        <taxon>Actinomycetes</taxon>
        <taxon>Jatrophihabitantales</taxon>
        <taxon>Jatrophihabitantaceae</taxon>
        <taxon>Jatrophihabitans</taxon>
    </lineage>
</organism>
<feature type="domain" description="Pyruvate/ketoisovalerate oxidoreductase catalytic" evidence="3">
    <location>
        <begin position="756"/>
        <end position="943"/>
    </location>
</feature>
<feature type="region of interest" description="Disordered" evidence="2">
    <location>
        <begin position="1"/>
        <end position="41"/>
    </location>
</feature>
<keyword evidence="7" id="KW-1185">Reference proteome</keyword>
<dbReference type="SUPFAM" id="SSF52518">
    <property type="entry name" value="Thiamin diphosphate-binding fold (THDP-binding)"/>
    <property type="match status" value="2"/>
</dbReference>
<dbReference type="Pfam" id="PF20169">
    <property type="entry name" value="DUF6537"/>
    <property type="match status" value="1"/>
</dbReference>
<dbReference type="CDD" id="cd07034">
    <property type="entry name" value="TPP_PYR_PFOR_IOR-alpha_like"/>
    <property type="match status" value="1"/>
</dbReference>
<dbReference type="InterPro" id="IPR051457">
    <property type="entry name" value="2-oxoacid:Fd_oxidoreductase"/>
</dbReference>
<dbReference type="Gene3D" id="3.40.920.10">
    <property type="entry name" value="Pyruvate-ferredoxin oxidoreductase, PFOR, domain III"/>
    <property type="match status" value="1"/>
</dbReference>
<feature type="domain" description="DUF6537" evidence="5">
    <location>
        <begin position="988"/>
        <end position="1182"/>
    </location>
</feature>
<dbReference type="GO" id="GO:0030976">
    <property type="term" value="F:thiamine pyrophosphate binding"/>
    <property type="evidence" value="ECO:0007669"/>
    <property type="project" value="InterPro"/>
</dbReference>
<accession>A0A1M5Q1M0</accession>
<dbReference type="Proteomes" id="UP000186132">
    <property type="component" value="Unassembled WGS sequence"/>
</dbReference>
<dbReference type="EMBL" id="FQVU01000004">
    <property type="protein sequence ID" value="SHH07832.1"/>
    <property type="molecule type" value="Genomic_DNA"/>
</dbReference>
<protein>
    <submittedName>
        <fullName evidence="6">Indolepyruvate ferredoxin oxidoreductase</fullName>
    </submittedName>
</protein>
<feature type="region of interest" description="Disordered" evidence="2">
    <location>
        <begin position="1190"/>
        <end position="1212"/>
    </location>
</feature>
<sequence length="1212" mass="128622">MTLSGSADRVSSPAKPDQARRDDTVATTGGATGGATPPPFSLDDRFAVVEGEVYLTGVQALVRVLLDQRRRDARLGLRTAGFVSGYPGSPLGGVDLELNRRAALLAEHDIRHQPGLNEDLAATAIWGAQTAGTLPAPLYDGVFGMWYGKSPGVDRTGDAFRHGNIGGVAEYGGVLAVAGDDPDARSTNFPTDTNGAFHDWAMPILFPGTMQDVIDLGLHGYALSRAAGVWVAFKMVTDIADGSGTAHVGPDRVDPIVPSVTLDGRPFRPQLRVGTPGPPMREAERDLFSARTELAARYVELNGLNPVVVDPPDARIGIVAPGKAYTDLREALTTLGLDHDDLVRAGVRIKKVSALSPVAASEWRAFAAGLQEIVVVEEKRPFLERFLRDALYGQPAAPAIVGKRDERDEAFLPISGELTAALVARVLGPRLHDRWGLDVRLPQVARERTLLPLSTARTPYFCSGCPHNRSLVVPEGSLVGSGIGCHILQLVVPRPEYGELVGFTQMGAEGAQWVGASAYTEAEHIFQNIGDGTFHHSGSLGLRFAVASKANITYKLLYNSAVGMTGGQDVEGAMTVPAIAALLEAEGVVRTIITTDDPKKYRRTKLPKNASVRHRDDLVEAQEELAALTGVTVLIHDQQCAAEKRRLRKRAKQAEPTTRIMINDRVCEGCGDCNSKSQCLSVQPLETEFGRKTTIHQSSCNLDYSCANGDCPSFVSVDVENAKKAGTAVRLPSVPLVDPVAVVPTDAVNIHMTGIGGTGVVTTSQIMATAAVLDGHQVRNLDLTGSSQKAGPVVSQLQLFTGDVEPATTIPAGGADVFLAFDLLASVSEPNLAKGDPQRTVVVASSSVAPTGQMAYNSAIPLPSVAELRTMLDGVSRATENVYVDAEALARAVFGTHMVANSILIGAAHQAGALPLSTSSLEQAIRLNGTAVDKNLAAFAWGRAAVLDPAGTAEVVAKAKAAAARQVAVDERAAALAGGVEGVDDELRRLLTVRVADLIGFQNERYARRYLRVVRAAVDAERRVAGAPGDLARAVAAGLHKLMAYKDEYEVARLHLLDSAQDAVVTEFGEGAVASLLLHPPALRALGMKRKIKLGPRYTPVMRGLRGMKAVRGTPLDVFGYAEVRRVERALVQQYTAMIESGLRGLTAERLPALTELAAAPQDVRGYEHIKLRNVAAYVDRVRTLSAAAGADPSLGDGPLTRLSARPAEQPG</sequence>
<evidence type="ECO:0000259" key="3">
    <source>
        <dbReference type="Pfam" id="PF01558"/>
    </source>
</evidence>
<dbReference type="PANTHER" id="PTHR48084:SF3">
    <property type="entry name" value="SUBUNIT OF PYRUVATE:FLAVODOXIN OXIDOREDUCTASE"/>
    <property type="match status" value="1"/>
</dbReference>
<dbReference type="Gene3D" id="3.40.50.970">
    <property type="match status" value="2"/>
</dbReference>
<dbReference type="AlphaFoldDB" id="A0A1M5Q1M0"/>
<dbReference type="InterPro" id="IPR002869">
    <property type="entry name" value="Pyrv_flavodox_OxRed_cen"/>
</dbReference>
<evidence type="ECO:0000256" key="2">
    <source>
        <dbReference type="SAM" id="MobiDB-lite"/>
    </source>
</evidence>
<gene>
    <name evidence="6" type="ORF">SAMN05443575_3263</name>
</gene>
<dbReference type="STRING" id="1206085.SAMN05443575_3263"/>
<keyword evidence="6" id="KW-0670">Pyruvate</keyword>
<name>A0A1M5Q1M0_9ACTN</name>
<dbReference type="NCBIfam" id="NF009588">
    <property type="entry name" value="PRK13029.1"/>
    <property type="match status" value="1"/>
</dbReference>
<dbReference type="GO" id="GO:0000287">
    <property type="term" value="F:magnesium ion binding"/>
    <property type="evidence" value="ECO:0007669"/>
    <property type="project" value="UniProtKB-ARBA"/>
</dbReference>
<dbReference type="InterPro" id="IPR019752">
    <property type="entry name" value="Pyrv/ketoisovalerate_OxRed_cat"/>
</dbReference>
<keyword evidence="1" id="KW-0560">Oxidoreductase</keyword>
<dbReference type="GO" id="GO:0016625">
    <property type="term" value="F:oxidoreductase activity, acting on the aldehyde or oxo group of donors, iron-sulfur protein as acceptor"/>
    <property type="evidence" value="ECO:0007669"/>
    <property type="project" value="UniProtKB-ARBA"/>
</dbReference>
<dbReference type="SUPFAM" id="SSF53323">
    <property type="entry name" value="Pyruvate-ferredoxin oxidoreductase, PFOR, domain III"/>
    <property type="match status" value="1"/>
</dbReference>
<dbReference type="Pfam" id="PF01558">
    <property type="entry name" value="POR"/>
    <property type="match status" value="1"/>
</dbReference>
<dbReference type="Pfam" id="PF02775">
    <property type="entry name" value="TPP_enzyme_C"/>
    <property type="match status" value="1"/>
</dbReference>
<dbReference type="GO" id="GO:0045333">
    <property type="term" value="P:cellular respiration"/>
    <property type="evidence" value="ECO:0007669"/>
    <property type="project" value="UniProtKB-ARBA"/>
</dbReference>
<dbReference type="InterPro" id="IPR046667">
    <property type="entry name" value="DUF6537"/>
</dbReference>
<dbReference type="NCBIfam" id="NF009589">
    <property type="entry name" value="PRK13030.1"/>
    <property type="match status" value="1"/>
</dbReference>
<evidence type="ECO:0000259" key="5">
    <source>
        <dbReference type="Pfam" id="PF20169"/>
    </source>
</evidence>
<evidence type="ECO:0000313" key="7">
    <source>
        <dbReference type="Proteomes" id="UP000186132"/>
    </source>
</evidence>
<dbReference type="PANTHER" id="PTHR48084">
    <property type="entry name" value="2-OXOGLUTARATE OXIDOREDUCTASE SUBUNIT KORB-RELATED"/>
    <property type="match status" value="1"/>
</dbReference>
<proteinExistence type="predicted"/>
<reference evidence="6 7" key="1">
    <citation type="submission" date="2016-11" db="EMBL/GenBank/DDBJ databases">
        <authorList>
            <person name="Jaros S."/>
            <person name="Januszkiewicz K."/>
            <person name="Wedrychowicz H."/>
        </authorList>
    </citation>
    <scope>NUCLEOTIDE SEQUENCE [LARGE SCALE GENOMIC DNA]</scope>
    <source>
        <strain evidence="6 7">DSM 45627</strain>
    </source>
</reference>
<evidence type="ECO:0000313" key="6">
    <source>
        <dbReference type="EMBL" id="SHH07832.1"/>
    </source>
</evidence>
<evidence type="ECO:0000259" key="4">
    <source>
        <dbReference type="Pfam" id="PF02775"/>
    </source>
</evidence>